<evidence type="ECO:0000313" key="2">
    <source>
        <dbReference type="EMBL" id="QHT20117.1"/>
    </source>
</evidence>
<keyword evidence="1" id="KW-0472">Membrane</keyword>
<dbReference type="AlphaFoldDB" id="A0A6C0DTI2"/>
<organism evidence="2">
    <name type="scientific">viral metagenome</name>
    <dbReference type="NCBI Taxonomy" id="1070528"/>
    <lineage>
        <taxon>unclassified sequences</taxon>
        <taxon>metagenomes</taxon>
        <taxon>organismal metagenomes</taxon>
    </lineage>
</organism>
<dbReference type="EMBL" id="MN739677">
    <property type="protein sequence ID" value="QHT20117.1"/>
    <property type="molecule type" value="Genomic_DNA"/>
</dbReference>
<sequence length="149" mass="16702">MSYILLFIYGVAILAIIYFVVQMLYSVYYTPGVTTIYNSPQAQKLFPNAMNKLFPLWGYNKLGMYDGQPFKFGQGSFWPNSGKGFVPNKFGSGGPSPSGGMRPTLPIPAESEIGFWGQTHTAEDVASYDIYDNSSHRIEYITPVGWWNN</sequence>
<keyword evidence="1" id="KW-1133">Transmembrane helix</keyword>
<keyword evidence="1" id="KW-0812">Transmembrane</keyword>
<evidence type="ECO:0000256" key="1">
    <source>
        <dbReference type="SAM" id="Phobius"/>
    </source>
</evidence>
<protein>
    <submittedName>
        <fullName evidence="2">Uncharacterized protein</fullName>
    </submittedName>
</protein>
<proteinExistence type="predicted"/>
<reference evidence="2" key="1">
    <citation type="journal article" date="2020" name="Nature">
        <title>Giant virus diversity and host interactions through global metagenomics.</title>
        <authorList>
            <person name="Schulz F."/>
            <person name="Roux S."/>
            <person name="Paez-Espino D."/>
            <person name="Jungbluth S."/>
            <person name="Walsh D.A."/>
            <person name="Denef V.J."/>
            <person name="McMahon K.D."/>
            <person name="Konstantinidis K.T."/>
            <person name="Eloe-Fadrosh E.A."/>
            <person name="Kyrpides N.C."/>
            <person name="Woyke T."/>
        </authorList>
    </citation>
    <scope>NUCLEOTIDE SEQUENCE</scope>
    <source>
        <strain evidence="2">GVMAG-M-3300023174-60</strain>
    </source>
</reference>
<feature type="transmembrane region" description="Helical" evidence="1">
    <location>
        <begin position="6"/>
        <end position="28"/>
    </location>
</feature>
<accession>A0A6C0DTI2</accession>
<name>A0A6C0DTI2_9ZZZZ</name>